<accession>A0A094QZ23</accession>
<evidence type="ECO:0000259" key="1">
    <source>
        <dbReference type="Pfam" id="PF20114"/>
    </source>
</evidence>
<comment type="caution">
    <text evidence="2">The sequence shown here is derived from an EMBL/GenBank/DDBJ whole genome shotgun (WGS) entry which is preliminary data.</text>
</comment>
<name>A0A094QZ23_9ZZZZ</name>
<dbReference type="Pfam" id="PF20114">
    <property type="entry name" value="DUF6504"/>
    <property type="match status" value="1"/>
</dbReference>
<gene>
    <name evidence="2" type="ORF">GM50_4215</name>
</gene>
<dbReference type="AlphaFoldDB" id="A0A094QZ23"/>
<reference evidence="2" key="1">
    <citation type="submission" date="2014-05" db="EMBL/GenBank/DDBJ databases">
        <title>Key roles for freshwater Actinobacteria revealed by deep metagenomic sequencing.</title>
        <authorList>
            <person name="Ghai R."/>
            <person name="Mizuno C.M."/>
            <person name="Picazo A."/>
            <person name="Camacho A."/>
            <person name="Rodriguez-Valera F."/>
        </authorList>
    </citation>
    <scope>NUCLEOTIDE SEQUENCE</scope>
</reference>
<dbReference type="InterPro" id="IPR045443">
    <property type="entry name" value="DUF6504"/>
</dbReference>
<dbReference type="EMBL" id="JNSK01000008">
    <property type="protein sequence ID" value="KGA19861.1"/>
    <property type="molecule type" value="Genomic_DNA"/>
</dbReference>
<evidence type="ECO:0000313" key="2">
    <source>
        <dbReference type="EMBL" id="KGA19861.1"/>
    </source>
</evidence>
<protein>
    <recommendedName>
        <fullName evidence="1">DUF6504 domain-containing protein</fullName>
    </recommendedName>
</protein>
<feature type="domain" description="DUF6504" evidence="1">
    <location>
        <begin position="26"/>
        <end position="99"/>
    </location>
</feature>
<organism evidence="2">
    <name type="scientific">freshwater metagenome</name>
    <dbReference type="NCBI Taxonomy" id="449393"/>
    <lineage>
        <taxon>unclassified sequences</taxon>
        <taxon>metagenomes</taxon>
        <taxon>ecological metagenomes</taxon>
    </lineage>
</organism>
<sequence>MSVPEIAPSHKVPSHDVVADGMDAMATPIEFTFKGKRFRIHAVLSRWCEAGGWWNRVSDGRYRPDDGARALWTVEAAPIGALATFEIERDEATGRWLIRSI</sequence>
<proteinExistence type="predicted"/>